<evidence type="ECO:0000256" key="1">
    <source>
        <dbReference type="ARBA" id="ARBA00007249"/>
    </source>
</evidence>
<dbReference type="InterPro" id="IPR027417">
    <property type="entry name" value="P-loop_NTPase"/>
</dbReference>
<evidence type="ECO:0000259" key="4">
    <source>
        <dbReference type="PROSITE" id="PS51722"/>
    </source>
</evidence>
<dbReference type="InterPro" id="IPR000795">
    <property type="entry name" value="T_Tr_GTP-bd_dom"/>
</dbReference>
<dbReference type="Gene3D" id="2.40.30.10">
    <property type="entry name" value="Translation factors"/>
    <property type="match status" value="1"/>
</dbReference>
<dbReference type="SUPFAM" id="SSF52540">
    <property type="entry name" value="P-loop containing nucleoside triphosphate hydrolases"/>
    <property type="match status" value="1"/>
</dbReference>
<accession>A0A7I8VZY8</accession>
<dbReference type="InterPro" id="IPR009000">
    <property type="entry name" value="Transl_B-barrel_sf"/>
</dbReference>
<proteinExistence type="inferred from homology"/>
<comment type="caution">
    <text evidence="5">The sequence shown here is derived from an EMBL/GenBank/DDBJ whole genome shotgun (WGS) entry which is preliminary data.</text>
</comment>
<dbReference type="Pfam" id="PF00009">
    <property type="entry name" value="GTP_EFTU"/>
    <property type="match status" value="1"/>
</dbReference>
<dbReference type="GO" id="GO:0003924">
    <property type="term" value="F:GTPase activity"/>
    <property type="evidence" value="ECO:0007669"/>
    <property type="project" value="InterPro"/>
</dbReference>
<gene>
    <name evidence="5" type="ORF">DGYR_LOCUS9798</name>
</gene>
<dbReference type="Gene3D" id="3.40.50.300">
    <property type="entry name" value="P-loop containing nucleotide triphosphate hydrolases"/>
    <property type="match status" value="1"/>
</dbReference>
<dbReference type="InterPro" id="IPR009001">
    <property type="entry name" value="Transl_elong_EF1A/Init_IF2_C"/>
</dbReference>
<keyword evidence="6" id="KW-1185">Reference proteome</keyword>
<comment type="similarity">
    <text evidence="1">Belongs to the TRAFAC class translation factor GTPase superfamily. Classic translation factor GTPase family. EF-Tu/EF-1A subfamily.</text>
</comment>
<dbReference type="GO" id="GO:0003746">
    <property type="term" value="F:translation elongation factor activity"/>
    <property type="evidence" value="ECO:0007669"/>
    <property type="project" value="TreeGrafter"/>
</dbReference>
<sequence>MSESLIGFFGPDCQEIEPVPDTFPPEVEEGNIEYKRQLVNISVTRLEHLISQMKWRLQEGGGEAIYEIGVTDTGMLKGLNADDLEESLNSLHKMADRLGATVTVVRERELENHRKVVEVLVRKVPDSHDFIDVRISVLGSWGSGKSTLVGVLTDGQLDNADGRARLNLFRHVHEIESGRTSSVSQEIFGFDDKGNVLNYAEKPNIEDILNLASKIITLIDQPGHDKYLKTTMCALTSQQPDYAILAVSCTTGITNTSREHLGLALALKLPTAVVLTKSDAVGKQQLEKLIKCLEKTLKSPGIKKVPFRVVNEDDAIMAASSINGNVCPYFVASSVSGRGLNLLTKFLYAVPSVFGKNKEIDGSVEHQVDSVYDLAHCGTVVAGTLVKGVIKEQEELYIGPDSSGNFFPVKVQSIHRSRVPTLIAMAGQAVALALGNVPLTVRKGMVLLKNPFPICCMAFDADIRVLFHHGKGLTKNFQCVVHINNVCQTAIIEECNKACVPTNSRAVVRFRFLKRPEFISVGSRLLFREGRTKGTGDVLKIYPYQNDPDLMR</sequence>
<feature type="domain" description="Tr-type G" evidence="4">
    <location>
        <begin position="130"/>
        <end position="358"/>
    </location>
</feature>
<dbReference type="InterPro" id="IPR050055">
    <property type="entry name" value="EF-Tu_GTPase"/>
</dbReference>
<evidence type="ECO:0000313" key="5">
    <source>
        <dbReference type="EMBL" id="CAD5121909.1"/>
    </source>
</evidence>
<keyword evidence="2" id="KW-0547">Nucleotide-binding</keyword>
<evidence type="ECO:0000256" key="2">
    <source>
        <dbReference type="ARBA" id="ARBA00022741"/>
    </source>
</evidence>
<dbReference type="CDD" id="cd03708">
    <property type="entry name" value="GTPBP_III"/>
    <property type="match status" value="1"/>
</dbReference>
<protein>
    <submittedName>
        <fullName evidence="5">DgyrCDS10371</fullName>
    </submittedName>
</protein>
<reference evidence="5 6" key="1">
    <citation type="submission" date="2020-08" db="EMBL/GenBank/DDBJ databases">
        <authorList>
            <person name="Hejnol A."/>
        </authorList>
    </citation>
    <scope>NUCLEOTIDE SEQUENCE [LARGE SCALE GENOMIC DNA]</scope>
</reference>
<dbReference type="Pfam" id="PF03144">
    <property type="entry name" value="GTP_EFTU_D2"/>
    <property type="match status" value="1"/>
</dbReference>
<organism evidence="5 6">
    <name type="scientific">Dimorphilus gyrociliatus</name>
    <dbReference type="NCBI Taxonomy" id="2664684"/>
    <lineage>
        <taxon>Eukaryota</taxon>
        <taxon>Metazoa</taxon>
        <taxon>Spiralia</taxon>
        <taxon>Lophotrochozoa</taxon>
        <taxon>Annelida</taxon>
        <taxon>Polychaeta</taxon>
        <taxon>Polychaeta incertae sedis</taxon>
        <taxon>Dinophilidae</taxon>
        <taxon>Dimorphilus</taxon>
    </lineage>
</organism>
<dbReference type="CDD" id="cd03694">
    <property type="entry name" value="GTPBP_II"/>
    <property type="match status" value="1"/>
</dbReference>
<dbReference type="PANTHER" id="PTHR43721">
    <property type="entry name" value="ELONGATION FACTOR TU-RELATED"/>
    <property type="match status" value="1"/>
</dbReference>
<dbReference type="Proteomes" id="UP000549394">
    <property type="component" value="Unassembled WGS sequence"/>
</dbReference>
<name>A0A7I8VZY8_9ANNE</name>
<dbReference type="SUPFAM" id="SSF50447">
    <property type="entry name" value="Translation proteins"/>
    <property type="match status" value="1"/>
</dbReference>
<dbReference type="PROSITE" id="PS51722">
    <property type="entry name" value="G_TR_2"/>
    <property type="match status" value="1"/>
</dbReference>
<evidence type="ECO:0000256" key="3">
    <source>
        <dbReference type="ARBA" id="ARBA00023134"/>
    </source>
</evidence>
<keyword evidence="3" id="KW-0342">GTP-binding</keyword>
<dbReference type="GO" id="GO:0005525">
    <property type="term" value="F:GTP binding"/>
    <property type="evidence" value="ECO:0007669"/>
    <property type="project" value="UniProtKB-KW"/>
</dbReference>
<dbReference type="OrthoDB" id="248233at2759"/>
<dbReference type="AlphaFoldDB" id="A0A7I8VZY8"/>
<dbReference type="InterPro" id="IPR004161">
    <property type="entry name" value="EFTu-like_2"/>
</dbReference>
<evidence type="ECO:0000313" key="6">
    <source>
        <dbReference type="Proteomes" id="UP000549394"/>
    </source>
</evidence>
<dbReference type="EMBL" id="CAJFCJ010000015">
    <property type="protein sequence ID" value="CAD5121909.1"/>
    <property type="molecule type" value="Genomic_DNA"/>
</dbReference>
<dbReference type="SUPFAM" id="SSF50465">
    <property type="entry name" value="EF-Tu/eEF-1alpha/eIF2-gamma C-terminal domain"/>
    <property type="match status" value="1"/>
</dbReference>
<dbReference type="PANTHER" id="PTHR43721:SF3">
    <property type="entry name" value="GTP-BINDING PROTEIN 2"/>
    <property type="match status" value="1"/>
</dbReference>